<dbReference type="AlphaFoldDB" id="A0A8S9G9Q3"/>
<sequence length="73" mass="8547">MNLIATTAAVESLNRTSFKRDAGCEEDCRTTRLFEGFVRVQYIATDGQEAEWTKYWDALIASHHYVWKMKTKR</sequence>
<accession>A0A8S9G9Q3</accession>
<reference evidence="1" key="1">
    <citation type="submission" date="2019-12" db="EMBL/GenBank/DDBJ databases">
        <title>Genome sequencing and annotation of Brassica cretica.</title>
        <authorList>
            <person name="Studholme D.J."/>
            <person name="Sarris P.F."/>
        </authorList>
    </citation>
    <scope>NUCLEOTIDE SEQUENCE</scope>
    <source>
        <strain evidence="1">PFS-001/15</strain>
        <tissue evidence="1">Leaf</tissue>
    </source>
</reference>
<name>A0A8S9G9Q3_BRACR</name>
<evidence type="ECO:0000313" key="1">
    <source>
        <dbReference type="EMBL" id="KAF2542755.1"/>
    </source>
</evidence>
<gene>
    <name evidence="1" type="ORF">F2Q68_00032440</name>
</gene>
<proteinExistence type="predicted"/>
<organism evidence="1 2">
    <name type="scientific">Brassica cretica</name>
    <name type="common">Mustard</name>
    <dbReference type="NCBI Taxonomy" id="69181"/>
    <lineage>
        <taxon>Eukaryota</taxon>
        <taxon>Viridiplantae</taxon>
        <taxon>Streptophyta</taxon>
        <taxon>Embryophyta</taxon>
        <taxon>Tracheophyta</taxon>
        <taxon>Spermatophyta</taxon>
        <taxon>Magnoliopsida</taxon>
        <taxon>eudicotyledons</taxon>
        <taxon>Gunneridae</taxon>
        <taxon>Pentapetalae</taxon>
        <taxon>rosids</taxon>
        <taxon>malvids</taxon>
        <taxon>Brassicales</taxon>
        <taxon>Brassicaceae</taxon>
        <taxon>Brassiceae</taxon>
        <taxon>Brassica</taxon>
    </lineage>
</organism>
<evidence type="ECO:0000313" key="2">
    <source>
        <dbReference type="Proteomes" id="UP000712281"/>
    </source>
</evidence>
<comment type="caution">
    <text evidence="1">The sequence shown here is derived from an EMBL/GenBank/DDBJ whole genome shotgun (WGS) entry which is preliminary data.</text>
</comment>
<protein>
    <submittedName>
        <fullName evidence="1">Uncharacterized protein</fullName>
    </submittedName>
</protein>
<dbReference type="EMBL" id="QGKW02002005">
    <property type="protein sequence ID" value="KAF2542755.1"/>
    <property type="molecule type" value="Genomic_DNA"/>
</dbReference>
<dbReference type="Proteomes" id="UP000712281">
    <property type="component" value="Unassembled WGS sequence"/>
</dbReference>